<evidence type="ECO:0000256" key="5">
    <source>
        <dbReference type="ARBA" id="ARBA00022989"/>
    </source>
</evidence>
<comment type="caution">
    <text evidence="9">The sequence shown here is derived from an EMBL/GenBank/DDBJ whole genome shotgun (WGS) entry which is preliminary data.</text>
</comment>
<evidence type="ECO:0000313" key="9">
    <source>
        <dbReference type="EMBL" id="PJJ27015.1"/>
    </source>
</evidence>
<feature type="transmembrane region" description="Helical" evidence="7">
    <location>
        <begin position="230"/>
        <end position="254"/>
    </location>
</feature>
<gene>
    <name evidence="9" type="ORF">H171_0463</name>
</gene>
<feature type="transmembrane region" description="Helical" evidence="7">
    <location>
        <begin position="133"/>
        <end position="149"/>
    </location>
</feature>
<feature type="transmembrane region" description="Helical" evidence="7">
    <location>
        <begin position="12"/>
        <end position="36"/>
    </location>
</feature>
<feature type="transmembrane region" description="Helical" evidence="7">
    <location>
        <begin position="72"/>
        <end position="97"/>
    </location>
</feature>
<protein>
    <submittedName>
        <fullName evidence="9">Multiple sugar transport system permease protein</fullName>
    </submittedName>
</protein>
<feature type="transmembrane region" description="Helical" evidence="7">
    <location>
        <begin position="156"/>
        <end position="177"/>
    </location>
</feature>
<dbReference type="InterPro" id="IPR035906">
    <property type="entry name" value="MetI-like_sf"/>
</dbReference>
<dbReference type="Proteomes" id="UP000231092">
    <property type="component" value="Unassembled WGS sequence"/>
</dbReference>
<proteinExistence type="inferred from homology"/>
<dbReference type="Pfam" id="PF00528">
    <property type="entry name" value="BPD_transp_1"/>
    <property type="match status" value="1"/>
</dbReference>
<name>A0A2M8Z0P5_9FIRM</name>
<feature type="domain" description="ABC transmembrane type-1" evidence="8">
    <location>
        <begin position="68"/>
        <end position="281"/>
    </location>
</feature>
<dbReference type="EMBL" id="PGET01000001">
    <property type="protein sequence ID" value="PJJ27015.1"/>
    <property type="molecule type" value="Genomic_DNA"/>
</dbReference>
<keyword evidence="4 7" id="KW-0812">Transmembrane</keyword>
<dbReference type="PROSITE" id="PS50928">
    <property type="entry name" value="ABC_TM1"/>
    <property type="match status" value="1"/>
</dbReference>
<evidence type="ECO:0000256" key="3">
    <source>
        <dbReference type="ARBA" id="ARBA00022475"/>
    </source>
</evidence>
<organism evidence="9 10">
    <name type="scientific">[Clostridium] celerecrescens 18A</name>
    <dbReference type="NCBI Taxonomy" id="1286362"/>
    <lineage>
        <taxon>Bacteria</taxon>
        <taxon>Bacillati</taxon>
        <taxon>Bacillota</taxon>
        <taxon>Clostridia</taxon>
        <taxon>Lachnospirales</taxon>
        <taxon>Lachnospiraceae</taxon>
        <taxon>Lacrimispora</taxon>
    </lineage>
</organism>
<dbReference type="AlphaFoldDB" id="A0A2M8Z0P5"/>
<feature type="transmembrane region" description="Helical" evidence="7">
    <location>
        <begin position="109"/>
        <end position="127"/>
    </location>
</feature>
<evidence type="ECO:0000256" key="7">
    <source>
        <dbReference type="RuleBase" id="RU363032"/>
    </source>
</evidence>
<sequence>MKSKQKEALTGIAYVLPSFILIMVFSLVPIIMNVYFSFTKYNVLQPAQFVGLKNYARMLKDSYIWASLKNTAIFTLITVPVQTMLSLIFAAVIAERFQTRFGNFVKSSLFIPVIASAILVGTLWTILLNPTGVVNHVLGFFGITNINWLGGKSTSLISICITSIWKNVGYFLVIYYAGIMNIPRSLYEAAEVDGASTVQNFIYITLPSLSSVTFLVVTLGTIWSFQVFDLVYTMTGGGPGMSTVTLVLTIYNTAFKEYNMGYASAIALLMFVFVLFISFMQKLLLKDRGEEAA</sequence>
<feature type="transmembrane region" description="Helical" evidence="7">
    <location>
        <begin position="201"/>
        <end position="223"/>
    </location>
</feature>
<reference evidence="9 10" key="1">
    <citation type="submission" date="2017-11" db="EMBL/GenBank/DDBJ databases">
        <title>Understudied soil microbes with underappreciated capabilities: Untangling the Clostridium saccharolyticum group.</title>
        <authorList>
            <person name="Leschine S."/>
        </authorList>
    </citation>
    <scope>NUCLEOTIDE SEQUENCE [LARGE SCALE GENOMIC DNA]</scope>
    <source>
        <strain evidence="9 10">18A</strain>
    </source>
</reference>
<keyword evidence="9" id="KW-0762">Sugar transport</keyword>
<evidence type="ECO:0000256" key="6">
    <source>
        <dbReference type="ARBA" id="ARBA00023136"/>
    </source>
</evidence>
<keyword evidence="2 7" id="KW-0813">Transport</keyword>
<dbReference type="SUPFAM" id="SSF160964">
    <property type="entry name" value="MalF N-terminal region-like"/>
    <property type="match status" value="1"/>
</dbReference>
<dbReference type="GO" id="GO:0055085">
    <property type="term" value="P:transmembrane transport"/>
    <property type="evidence" value="ECO:0007669"/>
    <property type="project" value="InterPro"/>
</dbReference>
<keyword evidence="3" id="KW-1003">Cell membrane</keyword>
<keyword evidence="5 7" id="KW-1133">Transmembrane helix</keyword>
<dbReference type="RefSeq" id="WP_100303700.1">
    <property type="nucleotide sequence ID" value="NZ_PGET01000001.1"/>
</dbReference>
<feature type="transmembrane region" description="Helical" evidence="7">
    <location>
        <begin position="260"/>
        <end position="279"/>
    </location>
</feature>
<evidence type="ECO:0000256" key="1">
    <source>
        <dbReference type="ARBA" id="ARBA00004651"/>
    </source>
</evidence>
<keyword evidence="6 7" id="KW-0472">Membrane</keyword>
<dbReference type="InterPro" id="IPR051393">
    <property type="entry name" value="ABC_transporter_permease"/>
</dbReference>
<dbReference type="SUPFAM" id="SSF161098">
    <property type="entry name" value="MetI-like"/>
    <property type="match status" value="1"/>
</dbReference>
<dbReference type="CDD" id="cd06261">
    <property type="entry name" value="TM_PBP2"/>
    <property type="match status" value="1"/>
</dbReference>
<evidence type="ECO:0000256" key="2">
    <source>
        <dbReference type="ARBA" id="ARBA00022448"/>
    </source>
</evidence>
<dbReference type="PANTHER" id="PTHR30193:SF37">
    <property type="entry name" value="INNER MEMBRANE ABC TRANSPORTER PERMEASE PROTEIN YCJO"/>
    <property type="match status" value="1"/>
</dbReference>
<dbReference type="GO" id="GO:0005886">
    <property type="term" value="C:plasma membrane"/>
    <property type="evidence" value="ECO:0007669"/>
    <property type="project" value="UniProtKB-SubCell"/>
</dbReference>
<dbReference type="PANTHER" id="PTHR30193">
    <property type="entry name" value="ABC TRANSPORTER PERMEASE PROTEIN"/>
    <property type="match status" value="1"/>
</dbReference>
<comment type="subcellular location">
    <subcellularLocation>
        <location evidence="1 7">Cell membrane</location>
        <topology evidence="1 7">Multi-pass membrane protein</topology>
    </subcellularLocation>
</comment>
<evidence type="ECO:0000256" key="4">
    <source>
        <dbReference type="ARBA" id="ARBA00022692"/>
    </source>
</evidence>
<dbReference type="OrthoDB" id="1936922at2"/>
<comment type="similarity">
    <text evidence="7">Belongs to the binding-protein-dependent transport system permease family.</text>
</comment>
<dbReference type="InterPro" id="IPR000515">
    <property type="entry name" value="MetI-like"/>
</dbReference>
<evidence type="ECO:0000313" key="10">
    <source>
        <dbReference type="Proteomes" id="UP000231092"/>
    </source>
</evidence>
<evidence type="ECO:0000259" key="8">
    <source>
        <dbReference type="PROSITE" id="PS50928"/>
    </source>
</evidence>
<accession>A0A2M8Z0P5</accession>
<dbReference type="Gene3D" id="1.10.3720.10">
    <property type="entry name" value="MetI-like"/>
    <property type="match status" value="1"/>
</dbReference>